<organism evidence="2 3">
    <name type="scientific">Modestobacter italicus (strain DSM 44449 / CECT 9708 / BC 501)</name>
    <dbReference type="NCBI Taxonomy" id="2732864"/>
    <lineage>
        <taxon>Bacteria</taxon>
        <taxon>Bacillati</taxon>
        <taxon>Actinomycetota</taxon>
        <taxon>Actinomycetes</taxon>
        <taxon>Geodermatophilales</taxon>
        <taxon>Geodermatophilaceae</taxon>
        <taxon>Modestobacter</taxon>
    </lineage>
</organism>
<feature type="compositionally biased region" description="Low complexity" evidence="1">
    <location>
        <begin position="36"/>
        <end position="47"/>
    </location>
</feature>
<gene>
    <name evidence="2" type="ordered locus">MODMU_5447</name>
</gene>
<dbReference type="STRING" id="477641.MODMU_5447"/>
<name>I4F5A7_MODI5</name>
<keyword evidence="3" id="KW-1185">Reference proteome</keyword>
<sequence>MTQLLSRFLATGECGGARRTLGWHGDRNSQVRPRHGLSGAGRASAGAEPCTAPGRICGAASGAVASTSGTAGPDD</sequence>
<feature type="region of interest" description="Disordered" evidence="1">
    <location>
        <begin position="24"/>
        <end position="49"/>
    </location>
</feature>
<dbReference type="HOGENOM" id="CLU_2667085_0_0_11"/>
<proteinExistence type="predicted"/>
<dbReference type="KEGG" id="mmar:MODMU_5447"/>
<reference evidence="2 3" key="1">
    <citation type="journal article" date="2012" name="J. Bacteriol.">
        <title>Genome Sequence of Radiation-Resistant Modestobacter marinus Strain BC501, a Representative Actinobacterium That Thrives on Calcareous Stone Surfaces.</title>
        <authorList>
            <person name="Normand P."/>
            <person name="Gury J."/>
            <person name="Pujic P."/>
            <person name="Chouaia B."/>
            <person name="Crotti E."/>
            <person name="Brusetti L."/>
            <person name="Daffonchio D."/>
            <person name="Vacherie B."/>
            <person name="Barbe V."/>
            <person name="Medigue C."/>
            <person name="Calteau A."/>
            <person name="Ghodhbane-Gtari F."/>
            <person name="Essoussi I."/>
            <person name="Nouioui I."/>
            <person name="Abbassi-Ghozzi I."/>
            <person name="Gtari M."/>
        </authorList>
    </citation>
    <scope>NUCLEOTIDE SEQUENCE [LARGE SCALE GENOMIC DNA]</scope>
    <source>
        <strain evidence="3">BC 501</strain>
    </source>
</reference>
<dbReference type="EMBL" id="FO203431">
    <property type="protein sequence ID" value="CCH90820.1"/>
    <property type="molecule type" value="Genomic_DNA"/>
</dbReference>
<evidence type="ECO:0000313" key="3">
    <source>
        <dbReference type="Proteomes" id="UP000006461"/>
    </source>
</evidence>
<protein>
    <submittedName>
        <fullName evidence="2">Uncharacterized protein</fullName>
    </submittedName>
</protein>
<evidence type="ECO:0000313" key="2">
    <source>
        <dbReference type="EMBL" id="CCH90820.1"/>
    </source>
</evidence>
<accession>I4F5A7</accession>
<dbReference type="Proteomes" id="UP000006461">
    <property type="component" value="Chromosome"/>
</dbReference>
<evidence type="ECO:0000256" key="1">
    <source>
        <dbReference type="SAM" id="MobiDB-lite"/>
    </source>
</evidence>
<dbReference type="AlphaFoldDB" id="I4F5A7"/>